<feature type="transmembrane region" description="Helical" evidence="2">
    <location>
        <begin position="453"/>
        <end position="469"/>
    </location>
</feature>
<dbReference type="Gene3D" id="3.40.50.150">
    <property type="entry name" value="Vaccinia Virus protein VP39"/>
    <property type="match status" value="1"/>
</dbReference>
<evidence type="ECO:0000313" key="4">
    <source>
        <dbReference type="Proteomes" id="UP000215595"/>
    </source>
</evidence>
<feature type="transmembrane region" description="Helical" evidence="2">
    <location>
        <begin position="476"/>
        <end position="494"/>
    </location>
</feature>
<organism evidence="3 4">
    <name type="scientific">Brevundimonas subvibrioides</name>
    <dbReference type="NCBI Taxonomy" id="74313"/>
    <lineage>
        <taxon>Bacteria</taxon>
        <taxon>Pseudomonadati</taxon>
        <taxon>Pseudomonadota</taxon>
        <taxon>Alphaproteobacteria</taxon>
        <taxon>Caulobacterales</taxon>
        <taxon>Caulobacteraceae</taxon>
        <taxon>Brevundimonas</taxon>
    </lineage>
</organism>
<feature type="transmembrane region" description="Helical" evidence="2">
    <location>
        <begin position="164"/>
        <end position="184"/>
    </location>
</feature>
<sequence>MTEVTASEDVRPPIAGGGDRVVPGLFALAIFTSAALVFTVQPMATKLVLPLLGGSPSVWNTAMVFFQAALLVGYAYAHALQRLTSMKAQVAVHLALLLAAALFLPLRISGALGDPAPEAPIGWLLTTLTLSIGAPFAILSATAPLLQAWYARVRVGHVDGQNPYVLYAASNLGSFLALIAYPVLIEPLLTLSGQRAGWSGGYAVFVVMVVALAVVAWRRGGHWGGEQGAGEVAPLERSAPIAWREKIVWVLLAAAPASLMLGVTSHLSTDVASAPFLWVAPLALYLLTFVIAFQTRPLIPLPVTLALAAAMGLACIAFSAFRSGDWLFLFGLNLVTFFLLALMCHQRLAQRRPPPDRLTEFYLLMSLGGVVGGAFTALLAPILFNNVWEYPLVLVLVGLARPLDRSPIRNREVYLFVAAVIACAIPPILSAMFQVDWDFAWWFSNNVTGDMPRLTLMILIVAVVAGLLLRDRTPAYVAIAAMIALTTHYIGRGYEAKFTDRSFFGVMRIGTTQDPRLGGEVHVLMHGTTLHGAQPRNPAFACMPSLYYAPLTPIGQATQTIQLRRPAANIGVIGLGTGAMAGYKRAEDRMTFFEIDPLVDRLARDPEHFTFISDCAAGPVRTVLGDARLTLDREAPGSYDLLLIDAFSSDAVPTHLLTVEAIEGYLRLLKPDGVVVLHLSNRNLDITLPAAAAARRLGIPNLHQVYQESDASPEMAEASTEALILSPSEEGLAEFRRDPRWRTLADTEVRPWTDDYVNLVGSLWRHFRN</sequence>
<dbReference type="PANTHER" id="PTHR43317">
    <property type="entry name" value="THERMOSPERMINE SYNTHASE ACAULIS5"/>
    <property type="match status" value="1"/>
</dbReference>
<evidence type="ECO:0000313" key="3">
    <source>
        <dbReference type="EMBL" id="OYX34609.1"/>
    </source>
</evidence>
<feature type="transmembrane region" description="Helical" evidence="2">
    <location>
        <begin position="247"/>
        <end position="267"/>
    </location>
</feature>
<feature type="transmembrane region" description="Helical" evidence="2">
    <location>
        <begin position="300"/>
        <end position="321"/>
    </location>
</feature>
<feature type="transmembrane region" description="Helical" evidence="2">
    <location>
        <begin position="413"/>
        <end position="433"/>
    </location>
</feature>
<dbReference type="InterPro" id="IPR029063">
    <property type="entry name" value="SAM-dependent_MTases_sf"/>
</dbReference>
<keyword evidence="2" id="KW-0472">Membrane</keyword>
<feature type="transmembrane region" description="Helical" evidence="2">
    <location>
        <begin position="361"/>
        <end position="382"/>
    </location>
</feature>
<feature type="transmembrane region" description="Helical" evidence="2">
    <location>
        <begin position="120"/>
        <end position="143"/>
    </location>
</feature>
<reference evidence="3 4" key="1">
    <citation type="submission" date="2017-03" db="EMBL/GenBank/DDBJ databases">
        <title>Lifting the veil on microbial sulfur biogeochemistry in mining wastewaters.</title>
        <authorList>
            <person name="Kantor R.S."/>
            <person name="Colenbrander Nelson T."/>
            <person name="Marshall S."/>
            <person name="Bennett D."/>
            <person name="Apte S."/>
            <person name="Camacho D."/>
            <person name="Thomas B.C."/>
            <person name="Warren L.A."/>
            <person name="Banfield J.F."/>
        </authorList>
    </citation>
    <scope>NUCLEOTIDE SEQUENCE [LARGE SCALE GENOMIC DNA]</scope>
    <source>
        <strain evidence="3">32-69-9</strain>
    </source>
</reference>
<dbReference type="NCBIfam" id="NF037959">
    <property type="entry name" value="MFS_SpdSyn"/>
    <property type="match status" value="1"/>
</dbReference>
<dbReference type="EMBL" id="NCEB01000008">
    <property type="protein sequence ID" value="OYX34609.1"/>
    <property type="molecule type" value="Genomic_DNA"/>
</dbReference>
<feature type="transmembrane region" description="Helical" evidence="2">
    <location>
        <begin position="327"/>
        <end position="349"/>
    </location>
</feature>
<feature type="transmembrane region" description="Helical" evidence="2">
    <location>
        <begin position="21"/>
        <end position="38"/>
    </location>
</feature>
<dbReference type="Proteomes" id="UP000215595">
    <property type="component" value="Unassembled WGS sequence"/>
</dbReference>
<evidence type="ECO:0000256" key="2">
    <source>
        <dbReference type="SAM" id="Phobius"/>
    </source>
</evidence>
<dbReference type="AlphaFoldDB" id="A0A258FR50"/>
<comment type="caution">
    <text evidence="3">The sequence shown here is derived from an EMBL/GenBank/DDBJ whole genome shotgun (WGS) entry which is preliminary data.</text>
</comment>
<evidence type="ECO:0000256" key="1">
    <source>
        <dbReference type="ARBA" id="ARBA00023115"/>
    </source>
</evidence>
<protein>
    <submittedName>
        <fullName evidence="3">Spermidine synthase</fullName>
    </submittedName>
</protein>
<gene>
    <name evidence="3" type="ORF">B7Z01_05450</name>
</gene>
<dbReference type="GO" id="GO:0006596">
    <property type="term" value="P:polyamine biosynthetic process"/>
    <property type="evidence" value="ECO:0007669"/>
    <property type="project" value="UniProtKB-KW"/>
</dbReference>
<accession>A0A258FR50</accession>
<feature type="transmembrane region" description="Helical" evidence="2">
    <location>
        <begin position="196"/>
        <end position="217"/>
    </location>
</feature>
<feature type="transmembrane region" description="Helical" evidence="2">
    <location>
        <begin position="388"/>
        <end position="404"/>
    </location>
</feature>
<feature type="transmembrane region" description="Helical" evidence="2">
    <location>
        <begin position="273"/>
        <end position="293"/>
    </location>
</feature>
<feature type="transmembrane region" description="Helical" evidence="2">
    <location>
        <begin position="89"/>
        <end position="108"/>
    </location>
</feature>
<keyword evidence="2" id="KW-0812">Transmembrane</keyword>
<dbReference type="SUPFAM" id="SSF53335">
    <property type="entry name" value="S-adenosyl-L-methionine-dependent methyltransferases"/>
    <property type="match status" value="1"/>
</dbReference>
<feature type="transmembrane region" description="Helical" evidence="2">
    <location>
        <begin position="58"/>
        <end position="77"/>
    </location>
</feature>
<keyword evidence="2" id="KW-1133">Transmembrane helix</keyword>
<name>A0A258FR50_9CAUL</name>
<dbReference type="PANTHER" id="PTHR43317:SF1">
    <property type="entry name" value="THERMOSPERMINE SYNTHASE ACAULIS5"/>
    <property type="match status" value="1"/>
</dbReference>
<keyword evidence="1" id="KW-0620">Polyamine biosynthesis</keyword>
<proteinExistence type="predicted"/>